<protein>
    <submittedName>
        <fullName evidence="1">Uncharacterized protein</fullName>
    </submittedName>
</protein>
<dbReference type="EMBL" id="WVHT01000010">
    <property type="protein sequence ID" value="MXV52872.1"/>
    <property type="molecule type" value="Genomic_DNA"/>
</dbReference>
<proteinExistence type="predicted"/>
<comment type="caution">
    <text evidence="1">The sequence shown here is derived from an EMBL/GenBank/DDBJ whole genome shotgun (WGS) entry which is preliminary data.</text>
</comment>
<keyword evidence="2" id="KW-1185">Reference proteome</keyword>
<evidence type="ECO:0000313" key="1">
    <source>
        <dbReference type="EMBL" id="MXV52872.1"/>
    </source>
</evidence>
<gene>
    <name evidence="1" type="ORF">GS399_18010</name>
</gene>
<dbReference type="AlphaFoldDB" id="A0A7K1YE69"/>
<name>A0A7K1YE69_9SPHI</name>
<dbReference type="RefSeq" id="WP_160846048.1">
    <property type="nucleotide sequence ID" value="NZ_WVHT01000010.1"/>
</dbReference>
<accession>A0A7K1YE69</accession>
<evidence type="ECO:0000313" key="2">
    <source>
        <dbReference type="Proteomes" id="UP000466586"/>
    </source>
</evidence>
<dbReference type="Proteomes" id="UP000466586">
    <property type="component" value="Unassembled WGS sequence"/>
</dbReference>
<sequence>MDFINSVNNFLTQTGLTFHKENPLQTPFNGFYIPAKKILINCVDLSTAARICVPASYFSDLNVQAAEYNLKIIQLWEDQWEQQQPKVISRLSALLGLSNRIHGRQTTIVRLAMAETATFLNENHLQGATSAYYKFGLVKENQLLAIATFGKSRTMYDGPVYYRSYELERYTSKLGSTVVGGLSKLLGHFISSYSPAHIMTYADRDWGEGDSYSKLGFANQGIIEPQPFFIDLSSNCRYNSNQLKKLPPESKIQKFHNSGSRKWVLDRRELT</sequence>
<reference evidence="1 2" key="1">
    <citation type="submission" date="2019-11" db="EMBL/GenBank/DDBJ databases">
        <title>Pedobacter sp. HMF7647 Genome sequencing and assembly.</title>
        <authorList>
            <person name="Kang H."/>
            <person name="Kim H."/>
            <person name="Joh K."/>
        </authorList>
    </citation>
    <scope>NUCLEOTIDE SEQUENCE [LARGE SCALE GENOMIC DNA]</scope>
    <source>
        <strain evidence="1 2">HMF7647</strain>
    </source>
</reference>
<organism evidence="1 2">
    <name type="scientific">Hufsiella arboris</name>
    <dbReference type="NCBI Taxonomy" id="2695275"/>
    <lineage>
        <taxon>Bacteria</taxon>
        <taxon>Pseudomonadati</taxon>
        <taxon>Bacteroidota</taxon>
        <taxon>Sphingobacteriia</taxon>
        <taxon>Sphingobacteriales</taxon>
        <taxon>Sphingobacteriaceae</taxon>
        <taxon>Hufsiella</taxon>
    </lineage>
</organism>